<feature type="coiled-coil region" evidence="1">
    <location>
        <begin position="63"/>
        <end position="125"/>
    </location>
</feature>
<keyword evidence="2" id="KW-0472">Membrane</keyword>
<dbReference type="OrthoDB" id="1339433at2"/>
<proteinExistence type="predicted"/>
<evidence type="ECO:0000313" key="3">
    <source>
        <dbReference type="EMBL" id="QDA61418.1"/>
    </source>
</evidence>
<keyword evidence="2" id="KW-1133">Transmembrane helix</keyword>
<keyword evidence="4" id="KW-1185">Reference proteome</keyword>
<evidence type="ECO:0000256" key="1">
    <source>
        <dbReference type="SAM" id="Coils"/>
    </source>
</evidence>
<sequence length="256" mass="28672">MAQIHILRIIISVVALFLIVVHLVRPDIRIDAITLGLLILSVVPWLAPIIKSIEVPGVGKLEFQELKDKVEQVQGVAQSADRKSDFAIAEPSVPKAARSPQPQDMPSATSKLLELAKEYNNLRERLPSGNERTIAMTSIVRQMTNLAPELHDYDVPNALNNEDRGIRLTAYAYLFARPEFSQLANLINSLILVEDKPFGQYWAIQALGKLIANRLDHSIDNTLVNRLKSFQASLQVGTDRYYELGKILKDLDSKIQ</sequence>
<feature type="transmembrane region" description="Helical" evidence="2">
    <location>
        <begin position="32"/>
        <end position="50"/>
    </location>
</feature>
<dbReference type="AlphaFoldDB" id="A0A5B8A297"/>
<evidence type="ECO:0000313" key="4">
    <source>
        <dbReference type="Proteomes" id="UP000305398"/>
    </source>
</evidence>
<dbReference type="Proteomes" id="UP000305398">
    <property type="component" value="Chromosome"/>
</dbReference>
<accession>A0A5B8A297</accession>
<gene>
    <name evidence="3" type="ORF">FHG12_15515</name>
</gene>
<feature type="transmembrane region" description="Helical" evidence="2">
    <location>
        <begin position="6"/>
        <end position="25"/>
    </location>
</feature>
<keyword evidence="1" id="KW-0175">Coiled coil</keyword>
<keyword evidence="2" id="KW-0812">Transmembrane</keyword>
<dbReference type="KEGG" id="hyj:FHG12_15515"/>
<dbReference type="EMBL" id="CP040896">
    <property type="protein sequence ID" value="QDA61418.1"/>
    <property type="molecule type" value="Genomic_DNA"/>
</dbReference>
<protein>
    <submittedName>
        <fullName evidence="3">Uncharacterized protein</fullName>
    </submittedName>
</protein>
<name>A0A5B8A297_9BACT</name>
<dbReference type="RefSeq" id="WP_139516592.1">
    <property type="nucleotide sequence ID" value="NZ_CP040896.1"/>
</dbReference>
<evidence type="ECO:0000256" key="2">
    <source>
        <dbReference type="SAM" id="Phobius"/>
    </source>
</evidence>
<reference evidence="3 4" key="1">
    <citation type="submission" date="2019-06" db="EMBL/GenBank/DDBJ databases">
        <authorList>
            <person name="Srinivasan S."/>
        </authorList>
    </citation>
    <scope>NUCLEOTIDE SEQUENCE [LARGE SCALE GENOMIC DNA]</scope>
    <source>
        <strain evidence="3 4">17J68-5</strain>
    </source>
</reference>
<organism evidence="3 4">
    <name type="scientific">Hymenobacter jejuensis</name>
    <dbReference type="NCBI Taxonomy" id="2502781"/>
    <lineage>
        <taxon>Bacteria</taxon>
        <taxon>Pseudomonadati</taxon>
        <taxon>Bacteroidota</taxon>
        <taxon>Cytophagia</taxon>
        <taxon>Cytophagales</taxon>
        <taxon>Hymenobacteraceae</taxon>
        <taxon>Hymenobacter</taxon>
    </lineage>
</organism>